<organism evidence="1 2">
    <name type="scientific">Kibdelosporangium philippinense</name>
    <dbReference type="NCBI Taxonomy" id="211113"/>
    <lineage>
        <taxon>Bacteria</taxon>
        <taxon>Bacillati</taxon>
        <taxon>Actinomycetota</taxon>
        <taxon>Actinomycetes</taxon>
        <taxon>Pseudonocardiales</taxon>
        <taxon>Pseudonocardiaceae</taxon>
        <taxon>Kibdelosporangium</taxon>
    </lineage>
</organism>
<dbReference type="RefSeq" id="WP_233734565.1">
    <property type="nucleotide sequence ID" value="NZ_JAJVCN010000005.1"/>
</dbReference>
<dbReference type="Proteomes" id="UP001521150">
    <property type="component" value="Unassembled WGS sequence"/>
</dbReference>
<proteinExistence type="predicted"/>
<comment type="caution">
    <text evidence="1">The sequence shown here is derived from an EMBL/GenBank/DDBJ whole genome shotgun (WGS) entry which is preliminary data.</text>
</comment>
<reference evidence="1 2" key="1">
    <citation type="submission" date="2021-12" db="EMBL/GenBank/DDBJ databases">
        <title>Genome sequence of Kibdelosporangium philippinense ATCC 49844.</title>
        <authorList>
            <person name="Fedorov E.A."/>
            <person name="Omeragic M."/>
            <person name="Shalygina K.F."/>
            <person name="Maclea K.S."/>
        </authorList>
    </citation>
    <scope>NUCLEOTIDE SEQUENCE [LARGE SCALE GENOMIC DNA]</scope>
    <source>
        <strain evidence="1 2">ATCC 49844</strain>
    </source>
</reference>
<gene>
    <name evidence="1" type="ORF">LWC34_54685</name>
</gene>
<sequence>MTVAASVTGSEQKFRTLVSDFVSTTAELGGTIDPEIVATELRHRIRAIATQLHVTEATVLRNYIEDDWGREMARQTYRQMQERDAHIHAAPNQQVPLKAVGRLVAALGQALLYLTINDAADDPTSRFNPKEASEAVSGLGLALTTRSDINSTVTVGGDILAWTRDALAAFGDNLQQRRWSSCPCGEDHNQDKTDAAVLRAVREDLLPLPTSTAVGQPDQP</sequence>
<accession>A0ABS8ZVS2</accession>
<name>A0ABS8ZVS2_9PSEU</name>
<evidence type="ECO:0000313" key="2">
    <source>
        <dbReference type="Proteomes" id="UP001521150"/>
    </source>
</evidence>
<evidence type="ECO:0008006" key="3">
    <source>
        <dbReference type="Google" id="ProtNLM"/>
    </source>
</evidence>
<dbReference type="EMBL" id="JAJVCN010000005">
    <property type="protein sequence ID" value="MCE7011807.1"/>
    <property type="molecule type" value="Genomic_DNA"/>
</dbReference>
<keyword evidence="2" id="KW-1185">Reference proteome</keyword>
<evidence type="ECO:0000313" key="1">
    <source>
        <dbReference type="EMBL" id="MCE7011807.1"/>
    </source>
</evidence>
<protein>
    <recommendedName>
        <fullName evidence="3">DUF222 domain-containing protein</fullName>
    </recommendedName>
</protein>